<evidence type="ECO:0000313" key="1">
    <source>
        <dbReference type="EMBL" id="OTF83116.1"/>
    </source>
</evidence>
<dbReference type="AlphaFoldDB" id="A0A1Y3BU43"/>
<organism evidence="1 2">
    <name type="scientific">Euroglyphus maynei</name>
    <name type="common">Mayne's house dust mite</name>
    <dbReference type="NCBI Taxonomy" id="6958"/>
    <lineage>
        <taxon>Eukaryota</taxon>
        <taxon>Metazoa</taxon>
        <taxon>Ecdysozoa</taxon>
        <taxon>Arthropoda</taxon>
        <taxon>Chelicerata</taxon>
        <taxon>Arachnida</taxon>
        <taxon>Acari</taxon>
        <taxon>Acariformes</taxon>
        <taxon>Sarcoptiformes</taxon>
        <taxon>Astigmata</taxon>
        <taxon>Psoroptidia</taxon>
        <taxon>Analgoidea</taxon>
        <taxon>Pyroglyphidae</taxon>
        <taxon>Pyroglyphinae</taxon>
        <taxon>Euroglyphus</taxon>
    </lineage>
</organism>
<accession>A0A1Y3BU43</accession>
<dbReference type="EMBL" id="MUJZ01005076">
    <property type="protein sequence ID" value="OTF83116.1"/>
    <property type="molecule type" value="Genomic_DNA"/>
</dbReference>
<evidence type="ECO:0000313" key="2">
    <source>
        <dbReference type="Proteomes" id="UP000194236"/>
    </source>
</evidence>
<name>A0A1Y3BU43_EURMA</name>
<sequence>MDFFSNILKNTVNKAETLGKAATAAVNSTLNPTGSNTDEQKFDDDNNMTYEQQQQQQNVDNFDVNYSEGRIFL</sequence>
<proteinExistence type="predicted"/>
<gene>
    <name evidence="1" type="ORF">BLA29_015327</name>
</gene>
<reference evidence="1 2" key="1">
    <citation type="submission" date="2017-03" db="EMBL/GenBank/DDBJ databases">
        <title>Genome Survey of Euroglyphus maynei.</title>
        <authorList>
            <person name="Arlian L.G."/>
            <person name="Morgan M.S."/>
            <person name="Rider S.D."/>
        </authorList>
    </citation>
    <scope>NUCLEOTIDE SEQUENCE [LARGE SCALE GENOMIC DNA]</scope>
    <source>
        <strain evidence="1">Arlian Lab</strain>
        <tissue evidence="1">Whole body</tissue>
    </source>
</reference>
<comment type="caution">
    <text evidence="1">The sequence shown here is derived from an EMBL/GenBank/DDBJ whole genome shotgun (WGS) entry which is preliminary data.</text>
</comment>
<dbReference type="Proteomes" id="UP000194236">
    <property type="component" value="Unassembled WGS sequence"/>
</dbReference>
<keyword evidence="2" id="KW-1185">Reference proteome</keyword>
<protein>
    <submittedName>
        <fullName evidence="1">Uncharacterized protein</fullName>
    </submittedName>
</protein>